<evidence type="ECO:0000313" key="2">
    <source>
        <dbReference type="EMBL" id="KAJ1204224.1"/>
    </source>
</evidence>
<reference evidence="2" key="1">
    <citation type="journal article" date="2022" name="bioRxiv">
        <title>Sequencing and chromosome-scale assembly of the giantPleurodeles waltlgenome.</title>
        <authorList>
            <person name="Brown T."/>
            <person name="Elewa A."/>
            <person name="Iarovenko S."/>
            <person name="Subramanian E."/>
            <person name="Araus A.J."/>
            <person name="Petzold A."/>
            <person name="Susuki M."/>
            <person name="Suzuki K.-i.T."/>
            <person name="Hayashi T."/>
            <person name="Toyoda A."/>
            <person name="Oliveira C."/>
            <person name="Osipova E."/>
            <person name="Leigh N.D."/>
            <person name="Simon A."/>
            <person name="Yun M.H."/>
        </authorList>
    </citation>
    <scope>NUCLEOTIDE SEQUENCE</scope>
    <source>
        <strain evidence="2">20211129_DDA</strain>
        <tissue evidence="2">Liver</tissue>
    </source>
</reference>
<feature type="region of interest" description="Disordered" evidence="1">
    <location>
        <begin position="80"/>
        <end position="99"/>
    </location>
</feature>
<evidence type="ECO:0000256" key="1">
    <source>
        <dbReference type="SAM" id="MobiDB-lite"/>
    </source>
</evidence>
<sequence length="115" mass="12494">MGPPEIHSIAATWPLWHRTGHVWPGVLCRRYLPSDLGTQRPDSFRLAGHSPAQRGRFNGARLPEPPRGYPALPALDCQLSAEPPGPGRVAAPRQGSLHPRVQLTVRTPVQATGFA</sequence>
<dbReference type="AlphaFoldDB" id="A0AAV7VTW2"/>
<feature type="region of interest" description="Disordered" evidence="1">
    <location>
        <begin position="39"/>
        <end position="71"/>
    </location>
</feature>
<accession>A0AAV7VTW2</accession>
<protein>
    <submittedName>
        <fullName evidence="2">Uncharacterized protein</fullName>
    </submittedName>
</protein>
<comment type="caution">
    <text evidence="2">The sequence shown here is derived from an EMBL/GenBank/DDBJ whole genome shotgun (WGS) entry which is preliminary data.</text>
</comment>
<keyword evidence="3" id="KW-1185">Reference proteome</keyword>
<evidence type="ECO:0000313" key="3">
    <source>
        <dbReference type="Proteomes" id="UP001066276"/>
    </source>
</evidence>
<proteinExistence type="predicted"/>
<gene>
    <name evidence="2" type="ORF">NDU88_008005</name>
</gene>
<dbReference type="EMBL" id="JANPWB010000003">
    <property type="protein sequence ID" value="KAJ1204224.1"/>
    <property type="molecule type" value="Genomic_DNA"/>
</dbReference>
<organism evidence="2 3">
    <name type="scientific">Pleurodeles waltl</name>
    <name type="common">Iberian ribbed newt</name>
    <dbReference type="NCBI Taxonomy" id="8319"/>
    <lineage>
        <taxon>Eukaryota</taxon>
        <taxon>Metazoa</taxon>
        <taxon>Chordata</taxon>
        <taxon>Craniata</taxon>
        <taxon>Vertebrata</taxon>
        <taxon>Euteleostomi</taxon>
        <taxon>Amphibia</taxon>
        <taxon>Batrachia</taxon>
        <taxon>Caudata</taxon>
        <taxon>Salamandroidea</taxon>
        <taxon>Salamandridae</taxon>
        <taxon>Pleurodelinae</taxon>
        <taxon>Pleurodeles</taxon>
    </lineage>
</organism>
<name>A0AAV7VTW2_PLEWA</name>
<dbReference type="Proteomes" id="UP001066276">
    <property type="component" value="Chromosome 2_1"/>
</dbReference>